<dbReference type="OMA" id="KQNHRTI"/>
<dbReference type="SUPFAM" id="SSF47113">
    <property type="entry name" value="Histone-fold"/>
    <property type="match status" value="1"/>
</dbReference>
<dbReference type="EnsemblMetazoa" id="XM_021059226.2">
    <property type="protein sequence ID" value="XP_020914885.1"/>
    <property type="gene ID" value="LOC110252401"/>
</dbReference>
<feature type="domain" description="Transcription factor CBF/NF-Y/archaeal histone" evidence="5">
    <location>
        <begin position="9"/>
        <end position="73"/>
    </location>
</feature>
<dbReference type="GeneID" id="110252401"/>
<name>A0A913Y6G3_EXADI</name>
<keyword evidence="7" id="KW-1185">Reference proteome</keyword>
<dbReference type="InterPro" id="IPR009072">
    <property type="entry name" value="Histone-fold"/>
</dbReference>
<dbReference type="AlphaFoldDB" id="A0A913Y6G3"/>
<dbReference type="Pfam" id="PF00808">
    <property type="entry name" value="CBFD_NFYB_HMF"/>
    <property type="match status" value="1"/>
</dbReference>
<evidence type="ECO:0000256" key="1">
    <source>
        <dbReference type="ARBA" id="ARBA00004123"/>
    </source>
</evidence>
<keyword evidence="2" id="KW-0539">Nucleus</keyword>
<dbReference type="GO" id="GO:0008623">
    <property type="term" value="C:CHRAC"/>
    <property type="evidence" value="ECO:0007669"/>
    <property type="project" value="TreeGrafter"/>
</dbReference>
<dbReference type="GO" id="GO:0006974">
    <property type="term" value="P:DNA damage response"/>
    <property type="evidence" value="ECO:0007669"/>
    <property type="project" value="TreeGrafter"/>
</dbReference>
<dbReference type="OrthoDB" id="1707486at2759"/>
<accession>A0A913Y6G3</accession>
<evidence type="ECO:0000313" key="7">
    <source>
        <dbReference type="Proteomes" id="UP000887567"/>
    </source>
</evidence>
<dbReference type="Gene3D" id="1.10.20.10">
    <property type="entry name" value="Histone, subunit A"/>
    <property type="match status" value="1"/>
</dbReference>
<dbReference type="GO" id="GO:0031490">
    <property type="term" value="F:chromatin DNA binding"/>
    <property type="evidence" value="ECO:0007669"/>
    <property type="project" value="TreeGrafter"/>
</dbReference>
<dbReference type="RefSeq" id="XP_020914885.1">
    <property type="nucleotide sequence ID" value="XM_021059226.2"/>
</dbReference>
<dbReference type="KEGG" id="epa:110252401"/>
<dbReference type="PANTHER" id="PTHR46172">
    <property type="entry name" value="DNA POLYMERASE EPSILON SUBUNIT 3"/>
    <property type="match status" value="1"/>
</dbReference>
<dbReference type="InterPro" id="IPR051377">
    <property type="entry name" value="DNA_Pol-Epsilon_Subunit"/>
</dbReference>
<proteinExistence type="predicted"/>
<dbReference type="GO" id="GO:0031507">
    <property type="term" value="P:heterochromatin formation"/>
    <property type="evidence" value="ECO:0007669"/>
    <property type="project" value="TreeGrafter"/>
</dbReference>
<evidence type="ECO:0000256" key="3">
    <source>
        <dbReference type="ARBA" id="ARBA00039793"/>
    </source>
</evidence>
<evidence type="ECO:0000259" key="5">
    <source>
        <dbReference type="Pfam" id="PF00808"/>
    </source>
</evidence>
<reference evidence="6" key="1">
    <citation type="submission" date="2022-11" db="UniProtKB">
        <authorList>
            <consortium name="EnsemblMetazoa"/>
        </authorList>
    </citation>
    <scope>IDENTIFICATION</scope>
</reference>
<dbReference type="GO" id="GO:0046982">
    <property type="term" value="F:protein heterodimerization activity"/>
    <property type="evidence" value="ECO:0007669"/>
    <property type="project" value="InterPro"/>
</dbReference>
<feature type="region of interest" description="Disordered" evidence="4">
    <location>
        <begin position="96"/>
        <end position="145"/>
    </location>
</feature>
<dbReference type="GO" id="GO:0006272">
    <property type="term" value="P:leading strand elongation"/>
    <property type="evidence" value="ECO:0007669"/>
    <property type="project" value="TreeGrafter"/>
</dbReference>
<dbReference type="Proteomes" id="UP000887567">
    <property type="component" value="Unplaced"/>
</dbReference>
<feature type="compositionally biased region" description="Basic and acidic residues" evidence="4">
    <location>
        <begin position="96"/>
        <end position="106"/>
    </location>
</feature>
<evidence type="ECO:0000256" key="4">
    <source>
        <dbReference type="SAM" id="MobiDB-lite"/>
    </source>
</evidence>
<evidence type="ECO:0000256" key="2">
    <source>
        <dbReference type="ARBA" id="ARBA00023242"/>
    </source>
</evidence>
<organism evidence="6 7">
    <name type="scientific">Exaiptasia diaphana</name>
    <name type="common">Tropical sea anemone</name>
    <name type="synonym">Aiptasia pulchella</name>
    <dbReference type="NCBI Taxonomy" id="2652724"/>
    <lineage>
        <taxon>Eukaryota</taxon>
        <taxon>Metazoa</taxon>
        <taxon>Cnidaria</taxon>
        <taxon>Anthozoa</taxon>
        <taxon>Hexacorallia</taxon>
        <taxon>Actiniaria</taxon>
        <taxon>Aiptasiidae</taxon>
        <taxon>Exaiptasia</taxon>
    </lineage>
</organism>
<dbReference type="InterPro" id="IPR003958">
    <property type="entry name" value="CBFA_NFYB_domain"/>
</dbReference>
<protein>
    <recommendedName>
        <fullName evidence="3">DNA polymerase epsilon subunit 3</fullName>
    </recommendedName>
</protein>
<feature type="compositionally biased region" description="Basic and acidic residues" evidence="4">
    <location>
        <begin position="121"/>
        <end position="139"/>
    </location>
</feature>
<evidence type="ECO:0000313" key="6">
    <source>
        <dbReference type="EnsemblMetazoa" id="XP_020914885.1"/>
    </source>
</evidence>
<comment type="subcellular location">
    <subcellularLocation>
        <location evidence="1">Nucleus</location>
    </subcellularLocation>
</comment>
<dbReference type="CDD" id="cd22928">
    <property type="entry name" value="HFD_POLE3_DPB4"/>
    <property type="match status" value="1"/>
</dbReference>
<dbReference type="GO" id="GO:0008622">
    <property type="term" value="C:epsilon DNA polymerase complex"/>
    <property type="evidence" value="ECO:0007669"/>
    <property type="project" value="TreeGrafter"/>
</dbReference>
<dbReference type="PANTHER" id="PTHR46172:SF1">
    <property type="entry name" value="DNA POLYMERASE EPSILON SUBUNIT 3"/>
    <property type="match status" value="1"/>
</dbReference>
<sequence length="145" mass="15971">MAEKVEDLSLPTAVMVRLVKDALPDGVNIAKEARAAISKAASVFVLYATTCANTIAVSAKRKTLTASDVFQALEEMEFEEFIPKLKEDLIAFKREQKGKKEAAAESKRRKSELQSSEDSAPEAKKQKTDDSNEDTKENDDSIDES</sequence>